<organism evidence="4 5">
    <name type="scientific">Pseudonocardia eucalypti</name>
    <dbReference type="NCBI Taxonomy" id="648755"/>
    <lineage>
        <taxon>Bacteria</taxon>
        <taxon>Bacillati</taxon>
        <taxon>Actinomycetota</taxon>
        <taxon>Actinomycetes</taxon>
        <taxon>Pseudonocardiales</taxon>
        <taxon>Pseudonocardiaceae</taxon>
        <taxon>Pseudonocardia</taxon>
    </lineage>
</organism>
<dbReference type="PROSITE" id="PS51014">
    <property type="entry name" value="COBK_CBIJ"/>
    <property type="match status" value="1"/>
</dbReference>
<dbReference type="Pfam" id="PF02571">
    <property type="entry name" value="CbiJ"/>
    <property type="match status" value="1"/>
</dbReference>
<name>A0ABP9R900_9PSEU</name>
<dbReference type="RefSeq" id="WP_185065573.1">
    <property type="nucleotide sequence ID" value="NZ_BAABJP010000055.1"/>
</dbReference>
<dbReference type="Proteomes" id="UP001428817">
    <property type="component" value="Unassembled WGS sequence"/>
</dbReference>
<keyword evidence="3" id="KW-0560">Oxidoreductase</keyword>
<protein>
    <submittedName>
        <fullName evidence="4">Cobalt-precorrin-6A reductase</fullName>
    </submittedName>
</protein>
<keyword evidence="5" id="KW-1185">Reference proteome</keyword>
<proteinExistence type="predicted"/>
<dbReference type="InterPro" id="IPR003723">
    <property type="entry name" value="Precorrin-6x_reduct"/>
</dbReference>
<dbReference type="NCBIfam" id="TIGR00715">
    <property type="entry name" value="precor6x_red"/>
    <property type="match status" value="1"/>
</dbReference>
<reference evidence="5" key="1">
    <citation type="journal article" date="2019" name="Int. J. Syst. Evol. Microbiol.">
        <title>The Global Catalogue of Microorganisms (GCM) 10K type strain sequencing project: providing services to taxonomists for standard genome sequencing and annotation.</title>
        <authorList>
            <consortium name="The Broad Institute Genomics Platform"/>
            <consortium name="The Broad Institute Genome Sequencing Center for Infectious Disease"/>
            <person name="Wu L."/>
            <person name="Ma J."/>
        </authorList>
    </citation>
    <scope>NUCLEOTIDE SEQUENCE [LARGE SCALE GENOMIC DNA]</scope>
    <source>
        <strain evidence="5">JCM 18303</strain>
    </source>
</reference>
<gene>
    <name evidence="4" type="ORF">GCM10023321_74510</name>
</gene>
<comment type="pathway">
    <text evidence="1">Cofactor biosynthesis; adenosylcobalamin biosynthesis.</text>
</comment>
<accession>A0ABP9R900</accession>
<dbReference type="PANTHER" id="PTHR36925:SF1">
    <property type="entry name" value="COBALT-PRECORRIN-6A REDUCTASE"/>
    <property type="match status" value="1"/>
</dbReference>
<evidence type="ECO:0000313" key="4">
    <source>
        <dbReference type="EMBL" id="GAA5173305.1"/>
    </source>
</evidence>
<evidence type="ECO:0000256" key="1">
    <source>
        <dbReference type="ARBA" id="ARBA00004953"/>
    </source>
</evidence>
<keyword evidence="2" id="KW-0169">Cobalamin biosynthesis</keyword>
<sequence length="248" mass="26052">MTLRVLLLGGTAEARALAGELVGRPDLAVVSSLAGRVRNPALPAGEVRIGGFGGADGLTDFLRASRVAAVVDATHPFASTMSASAVAATARAGVPLLVLRRPGWQPAEGDRWHWVSTLADAADELGGLGERVFLTTGRTGLGTFAGLDRHWFLVRTVDPPEPPMPARMHLVLDRGPYTVAGERALITEHGIDVLVTKDSGGEWTRPKLVAARELGVPVVIQARPLISGAPSVDTVPEAVSWLDRMLGS</sequence>
<dbReference type="NCBIfam" id="NF005968">
    <property type="entry name" value="PRK08057.1-2"/>
    <property type="match status" value="1"/>
</dbReference>
<evidence type="ECO:0000313" key="5">
    <source>
        <dbReference type="Proteomes" id="UP001428817"/>
    </source>
</evidence>
<comment type="caution">
    <text evidence="4">The sequence shown here is derived from an EMBL/GenBank/DDBJ whole genome shotgun (WGS) entry which is preliminary data.</text>
</comment>
<evidence type="ECO:0000256" key="2">
    <source>
        <dbReference type="ARBA" id="ARBA00022573"/>
    </source>
</evidence>
<dbReference type="PANTHER" id="PTHR36925">
    <property type="entry name" value="COBALT-PRECORRIN-6A REDUCTASE"/>
    <property type="match status" value="1"/>
</dbReference>
<dbReference type="EMBL" id="BAABJP010000055">
    <property type="protein sequence ID" value="GAA5173305.1"/>
    <property type="molecule type" value="Genomic_DNA"/>
</dbReference>
<evidence type="ECO:0000256" key="3">
    <source>
        <dbReference type="ARBA" id="ARBA00023002"/>
    </source>
</evidence>